<sequence>MEQGVWKCMAYQDCFGSDILMLTDPKALQHICQKSGYEYPKDNRLNEITRLSAGDGLVAAIGHAHIRQRNVMTPSFSTTRLRDYVSLFQRTASKVADKWKTEFFAESDGPVTIPVNHWLPRATLDIIGEAVCSYSFGTLDNENTELADAYANIFADSLLIPSRIDVLFKATWKYFPMRLLHFVEYLPTREYRRFRGSLKIMKRIGGQIIDEKIKEDTPRKRKDIVDVMIDANTSFNPKQQVSRDELTDQMATLMLAGHETTATSLNYILWELAKRPEYQAKIREEIDTLRNNLTRRGESEYTIEDLESMKYTVAVVKETMRLHPILYHTTREAARDDIIPLSEPIKSRTGELIKNISISKGQLVLLSFWGYNRVPAVWGEDADTWNPKRFLDSDVTRNTNVGLYANLLTFSAGVRGCIGWRFAVLEILSFLVELLEHFKFNIPPEKLEIMRVPAGAIMTPFIRDNMHLGPMMPLQVIPIQNEYA</sequence>
<evidence type="ECO:0000256" key="3">
    <source>
        <dbReference type="ARBA" id="ARBA00010617"/>
    </source>
</evidence>
<dbReference type="InterPro" id="IPR002401">
    <property type="entry name" value="Cyt_P450_E_grp-I"/>
</dbReference>
<evidence type="ECO:0000256" key="6">
    <source>
        <dbReference type="ARBA" id="ARBA00023002"/>
    </source>
</evidence>
<dbReference type="PANTHER" id="PTHR24305">
    <property type="entry name" value="CYTOCHROME P450"/>
    <property type="match status" value="1"/>
</dbReference>
<evidence type="ECO:0000256" key="10">
    <source>
        <dbReference type="RuleBase" id="RU000461"/>
    </source>
</evidence>
<evidence type="ECO:0000256" key="8">
    <source>
        <dbReference type="ARBA" id="ARBA00023033"/>
    </source>
</evidence>
<dbReference type="GO" id="GO:0005506">
    <property type="term" value="F:iron ion binding"/>
    <property type="evidence" value="ECO:0007669"/>
    <property type="project" value="InterPro"/>
</dbReference>
<evidence type="ECO:0000256" key="2">
    <source>
        <dbReference type="ARBA" id="ARBA00005179"/>
    </source>
</evidence>
<keyword evidence="7 9" id="KW-0408">Iron</keyword>
<evidence type="ECO:0000313" key="11">
    <source>
        <dbReference type="EMBL" id="OCH91778.1"/>
    </source>
</evidence>
<evidence type="ECO:0000256" key="7">
    <source>
        <dbReference type="ARBA" id="ARBA00023004"/>
    </source>
</evidence>
<keyword evidence="6 10" id="KW-0560">Oxidoreductase</keyword>
<accession>A0A8E2AWT2</accession>
<dbReference type="InterPro" id="IPR001128">
    <property type="entry name" value="Cyt_P450"/>
</dbReference>
<keyword evidence="8 10" id="KW-0503">Monooxygenase</keyword>
<feature type="binding site" description="axial binding residue" evidence="9">
    <location>
        <position position="417"/>
    </location>
    <ligand>
        <name>heme</name>
        <dbReference type="ChEBI" id="CHEBI:30413"/>
    </ligand>
    <ligandPart>
        <name>Fe</name>
        <dbReference type="ChEBI" id="CHEBI:18248"/>
    </ligandPart>
</feature>
<proteinExistence type="inferred from homology"/>
<dbReference type="GO" id="GO:0016705">
    <property type="term" value="F:oxidoreductase activity, acting on paired donors, with incorporation or reduction of molecular oxygen"/>
    <property type="evidence" value="ECO:0007669"/>
    <property type="project" value="InterPro"/>
</dbReference>
<comment type="similarity">
    <text evidence="3 10">Belongs to the cytochrome P450 family.</text>
</comment>
<dbReference type="Pfam" id="PF00067">
    <property type="entry name" value="p450"/>
    <property type="match status" value="1"/>
</dbReference>
<dbReference type="PROSITE" id="PS00086">
    <property type="entry name" value="CYTOCHROME_P450"/>
    <property type="match status" value="1"/>
</dbReference>
<evidence type="ECO:0000256" key="9">
    <source>
        <dbReference type="PIRSR" id="PIRSR602401-1"/>
    </source>
</evidence>
<comment type="cofactor">
    <cofactor evidence="1 9">
        <name>heme</name>
        <dbReference type="ChEBI" id="CHEBI:30413"/>
    </cofactor>
</comment>
<dbReference type="Proteomes" id="UP000250043">
    <property type="component" value="Unassembled WGS sequence"/>
</dbReference>
<organism evidence="11 12">
    <name type="scientific">Obba rivulosa</name>
    <dbReference type="NCBI Taxonomy" id="1052685"/>
    <lineage>
        <taxon>Eukaryota</taxon>
        <taxon>Fungi</taxon>
        <taxon>Dikarya</taxon>
        <taxon>Basidiomycota</taxon>
        <taxon>Agaricomycotina</taxon>
        <taxon>Agaricomycetes</taxon>
        <taxon>Polyporales</taxon>
        <taxon>Gelatoporiaceae</taxon>
        <taxon>Obba</taxon>
    </lineage>
</organism>
<dbReference type="PANTHER" id="PTHR24305:SF166">
    <property type="entry name" value="CYTOCHROME P450 12A4, MITOCHONDRIAL-RELATED"/>
    <property type="match status" value="1"/>
</dbReference>
<evidence type="ECO:0000256" key="4">
    <source>
        <dbReference type="ARBA" id="ARBA00022617"/>
    </source>
</evidence>
<evidence type="ECO:0000256" key="1">
    <source>
        <dbReference type="ARBA" id="ARBA00001971"/>
    </source>
</evidence>
<dbReference type="InterPro" id="IPR017972">
    <property type="entry name" value="Cyt_P450_CS"/>
</dbReference>
<dbReference type="AlphaFoldDB" id="A0A8E2AWT2"/>
<protein>
    <submittedName>
        <fullName evidence="11">Cytochrome P450</fullName>
    </submittedName>
</protein>
<evidence type="ECO:0000313" key="12">
    <source>
        <dbReference type="Proteomes" id="UP000250043"/>
    </source>
</evidence>
<dbReference type="PRINTS" id="PR00385">
    <property type="entry name" value="P450"/>
</dbReference>
<dbReference type="GO" id="GO:0020037">
    <property type="term" value="F:heme binding"/>
    <property type="evidence" value="ECO:0007669"/>
    <property type="project" value="InterPro"/>
</dbReference>
<dbReference type="InterPro" id="IPR036396">
    <property type="entry name" value="Cyt_P450_sf"/>
</dbReference>
<gene>
    <name evidence="11" type="ORF">OBBRIDRAFT_791890</name>
</gene>
<name>A0A8E2AWT2_9APHY</name>
<comment type="pathway">
    <text evidence="2">Secondary metabolite biosynthesis.</text>
</comment>
<evidence type="ECO:0000256" key="5">
    <source>
        <dbReference type="ARBA" id="ARBA00022723"/>
    </source>
</evidence>
<dbReference type="InterPro" id="IPR050121">
    <property type="entry name" value="Cytochrome_P450_monoxygenase"/>
</dbReference>
<dbReference type="SUPFAM" id="SSF48264">
    <property type="entry name" value="Cytochrome P450"/>
    <property type="match status" value="1"/>
</dbReference>
<reference evidence="11 12" key="1">
    <citation type="submission" date="2016-07" db="EMBL/GenBank/DDBJ databases">
        <title>Draft genome of the white-rot fungus Obba rivulosa 3A-2.</title>
        <authorList>
            <consortium name="DOE Joint Genome Institute"/>
            <person name="Miettinen O."/>
            <person name="Riley R."/>
            <person name="Acob R."/>
            <person name="Barry K."/>
            <person name="Cullen D."/>
            <person name="De Vries R."/>
            <person name="Hainaut M."/>
            <person name="Hatakka A."/>
            <person name="Henrissat B."/>
            <person name="Hilden K."/>
            <person name="Kuo R."/>
            <person name="Labutti K."/>
            <person name="Lipzen A."/>
            <person name="Makela M.R."/>
            <person name="Sandor L."/>
            <person name="Spatafora J.W."/>
            <person name="Grigoriev I.V."/>
            <person name="Hibbett D.S."/>
        </authorList>
    </citation>
    <scope>NUCLEOTIDE SEQUENCE [LARGE SCALE GENOMIC DNA]</scope>
    <source>
        <strain evidence="11 12">3A-2</strain>
    </source>
</reference>
<keyword evidence="4 9" id="KW-0349">Heme</keyword>
<dbReference type="EMBL" id="KV722379">
    <property type="protein sequence ID" value="OCH91778.1"/>
    <property type="molecule type" value="Genomic_DNA"/>
</dbReference>
<dbReference type="GO" id="GO:0004497">
    <property type="term" value="F:monooxygenase activity"/>
    <property type="evidence" value="ECO:0007669"/>
    <property type="project" value="UniProtKB-KW"/>
</dbReference>
<dbReference type="Gene3D" id="1.10.630.10">
    <property type="entry name" value="Cytochrome P450"/>
    <property type="match status" value="1"/>
</dbReference>
<keyword evidence="12" id="KW-1185">Reference proteome</keyword>
<keyword evidence="5 9" id="KW-0479">Metal-binding</keyword>
<dbReference type="PRINTS" id="PR00463">
    <property type="entry name" value="EP450I"/>
</dbReference>
<dbReference type="OrthoDB" id="1470350at2759"/>